<dbReference type="EMBL" id="JAJGCB010000004">
    <property type="protein sequence ID" value="KAJ8993227.1"/>
    <property type="molecule type" value="Genomic_DNA"/>
</dbReference>
<dbReference type="AlphaFoldDB" id="A0AAN6IWG6"/>
<sequence length="450" mass="48715">MSPAAGASQFQWLNKLPLAKLHRIAVSVGSPCSGTKAARVAGIQHAIINSGVIGKTTGTDKEARLGVGTVGARAGTRDLSLLSIDMGIRNLAFAHLTAPAPAPTEAQRDRNIQYDYYGTPTLREWRRLEVASASAPESAWSSLLPLVKSDLDSVSEVAGGSSSSSNSSPGSDASAANGGSEEPTVTDPSSSESESTPSKPRKKTKSKKSSSSSALPPETTLTKEKESFEPIDYAHHAYHLITSLLQTYKPTHILIERQRFRSGGRAAVPEWTIRVGVFEGMLYAVLRTLVEHGKVEVLVEPVQPGFVNRYWLEREGGDIGMTMSMSAQEKHEELESAGKVGRLSGRETKRAKIDLVGRILTAQEKDTPMVLVNKDLEEVTAQFVSIWQKDKKVKRKSAKDTTTSTASISKLDDLADALLQGLAWIHWQNARRRLHVLGREGVEDGLGADR</sequence>
<proteinExistence type="predicted"/>
<reference evidence="3" key="1">
    <citation type="submission" date="2023-01" db="EMBL/GenBank/DDBJ databases">
        <title>Exophiala dermititidis isolated from Cystic Fibrosis Patient.</title>
        <authorList>
            <person name="Kurbessoian T."/>
            <person name="Crocker A."/>
            <person name="Murante D."/>
            <person name="Hogan D.A."/>
            <person name="Stajich J.E."/>
        </authorList>
    </citation>
    <scope>NUCLEOTIDE SEQUENCE</scope>
    <source>
        <strain evidence="3">Ex8</strain>
    </source>
</reference>
<feature type="compositionally biased region" description="Low complexity" evidence="1">
    <location>
        <begin position="155"/>
        <end position="198"/>
    </location>
</feature>
<dbReference type="CDD" id="cd16963">
    <property type="entry name" value="CCE1"/>
    <property type="match status" value="1"/>
</dbReference>
<dbReference type="GO" id="GO:0004520">
    <property type="term" value="F:DNA endonuclease activity"/>
    <property type="evidence" value="ECO:0007669"/>
    <property type="project" value="TreeGrafter"/>
</dbReference>
<accession>A0AAN6IWG6</accession>
<feature type="compositionally biased region" description="Low complexity" evidence="1">
    <location>
        <begin position="209"/>
        <end position="220"/>
    </location>
</feature>
<dbReference type="InterPro" id="IPR036397">
    <property type="entry name" value="RNaseH_sf"/>
</dbReference>
<dbReference type="GO" id="GO:0070336">
    <property type="term" value="F:flap-structured DNA binding"/>
    <property type="evidence" value="ECO:0007669"/>
    <property type="project" value="TreeGrafter"/>
</dbReference>
<evidence type="ECO:0000313" key="3">
    <source>
        <dbReference type="EMBL" id="KAJ8993227.1"/>
    </source>
</evidence>
<dbReference type="GO" id="GO:0000402">
    <property type="term" value="F:crossed form four-way junction DNA binding"/>
    <property type="evidence" value="ECO:0007669"/>
    <property type="project" value="TreeGrafter"/>
</dbReference>
<evidence type="ECO:0000256" key="1">
    <source>
        <dbReference type="SAM" id="MobiDB-lite"/>
    </source>
</evidence>
<dbReference type="Pfam" id="PF09159">
    <property type="entry name" value="Ydc2-catalyt"/>
    <property type="match status" value="1"/>
</dbReference>
<feature type="region of interest" description="Disordered" evidence="1">
    <location>
        <begin position="155"/>
        <end position="224"/>
    </location>
</feature>
<dbReference type="SUPFAM" id="SSF53098">
    <property type="entry name" value="Ribonuclease H-like"/>
    <property type="match status" value="1"/>
</dbReference>
<evidence type="ECO:0000313" key="4">
    <source>
        <dbReference type="Proteomes" id="UP001161757"/>
    </source>
</evidence>
<feature type="compositionally biased region" description="Basic residues" evidence="1">
    <location>
        <begin position="199"/>
        <end position="208"/>
    </location>
</feature>
<dbReference type="GO" id="GO:0000403">
    <property type="term" value="F:Y-form DNA binding"/>
    <property type="evidence" value="ECO:0007669"/>
    <property type="project" value="TreeGrafter"/>
</dbReference>
<feature type="domain" description="Mitochondrial resolvase Ydc2 catalytic" evidence="2">
    <location>
        <begin position="82"/>
        <end position="434"/>
    </location>
</feature>
<dbReference type="PANTHER" id="PTHR28072">
    <property type="entry name" value="CRUCIFORM CUTTING ENDONUCLEASE 1, MITOCHONDRIAL-RELATED"/>
    <property type="match status" value="1"/>
</dbReference>
<organism evidence="3 4">
    <name type="scientific">Exophiala dermatitidis</name>
    <name type="common">Black yeast-like fungus</name>
    <name type="synonym">Wangiella dermatitidis</name>
    <dbReference type="NCBI Taxonomy" id="5970"/>
    <lineage>
        <taxon>Eukaryota</taxon>
        <taxon>Fungi</taxon>
        <taxon>Dikarya</taxon>
        <taxon>Ascomycota</taxon>
        <taxon>Pezizomycotina</taxon>
        <taxon>Eurotiomycetes</taxon>
        <taxon>Chaetothyriomycetidae</taxon>
        <taxon>Chaetothyriales</taxon>
        <taxon>Herpotrichiellaceae</taxon>
        <taxon>Exophiala</taxon>
    </lineage>
</organism>
<protein>
    <recommendedName>
        <fullName evidence="2">Mitochondrial resolvase Ydc2 catalytic domain-containing protein</fullName>
    </recommendedName>
</protein>
<dbReference type="Proteomes" id="UP001161757">
    <property type="component" value="Unassembled WGS sequence"/>
</dbReference>
<dbReference type="InterPro" id="IPR039197">
    <property type="entry name" value="Mrs1/Cce1"/>
</dbReference>
<name>A0AAN6IWG6_EXODE</name>
<dbReference type="InterPro" id="IPR015242">
    <property type="entry name" value="Ydc2_cat"/>
</dbReference>
<dbReference type="PANTHER" id="PTHR28072:SF1">
    <property type="entry name" value="CRUCIFORM CUTTING ENDONUCLEASE 1, MITOCHONDRIAL-RELATED"/>
    <property type="match status" value="1"/>
</dbReference>
<dbReference type="InterPro" id="IPR012337">
    <property type="entry name" value="RNaseH-like_sf"/>
</dbReference>
<gene>
    <name evidence="3" type="ORF">HRR80_003256</name>
</gene>
<dbReference type="Gene3D" id="3.30.420.10">
    <property type="entry name" value="Ribonuclease H-like superfamily/Ribonuclease H"/>
    <property type="match status" value="1"/>
</dbReference>
<evidence type="ECO:0000259" key="2">
    <source>
        <dbReference type="Pfam" id="PF09159"/>
    </source>
</evidence>
<dbReference type="GO" id="GO:0005739">
    <property type="term" value="C:mitochondrion"/>
    <property type="evidence" value="ECO:0007669"/>
    <property type="project" value="TreeGrafter"/>
</dbReference>
<comment type="caution">
    <text evidence="3">The sequence shown here is derived from an EMBL/GenBank/DDBJ whole genome shotgun (WGS) entry which is preliminary data.</text>
</comment>